<keyword evidence="3" id="KW-0804">Transcription</keyword>
<comment type="caution">
    <text evidence="6">The sequence shown here is derived from an EMBL/GenBank/DDBJ whole genome shotgun (WGS) entry which is preliminary data.</text>
</comment>
<evidence type="ECO:0000313" key="6">
    <source>
        <dbReference type="EMBL" id="MBB5784687.1"/>
    </source>
</evidence>
<dbReference type="InterPro" id="IPR009057">
    <property type="entry name" value="Homeodomain-like_sf"/>
</dbReference>
<reference evidence="6 7" key="1">
    <citation type="submission" date="2020-08" db="EMBL/GenBank/DDBJ databases">
        <title>Sequencing the genomes of 1000 actinobacteria strains.</title>
        <authorList>
            <person name="Klenk H.-P."/>
        </authorList>
    </citation>
    <scope>NUCLEOTIDE SEQUENCE [LARGE SCALE GENOMIC DNA]</scope>
    <source>
        <strain evidence="6 7">DSM 45507</strain>
    </source>
</reference>
<dbReference type="EMBL" id="JACHMB010000001">
    <property type="protein sequence ID" value="MBB5784687.1"/>
    <property type="molecule type" value="Genomic_DNA"/>
</dbReference>
<dbReference type="Pfam" id="PF00440">
    <property type="entry name" value="TetR_N"/>
    <property type="match status" value="1"/>
</dbReference>
<accession>A0A7W9GJ55</accession>
<protein>
    <submittedName>
        <fullName evidence="6">AcrR family transcriptional regulator</fullName>
    </submittedName>
</protein>
<evidence type="ECO:0000259" key="5">
    <source>
        <dbReference type="PROSITE" id="PS50977"/>
    </source>
</evidence>
<dbReference type="SUPFAM" id="SSF46689">
    <property type="entry name" value="Homeodomain-like"/>
    <property type="match status" value="1"/>
</dbReference>
<dbReference type="InterPro" id="IPR050109">
    <property type="entry name" value="HTH-type_TetR-like_transc_reg"/>
</dbReference>
<dbReference type="RefSeq" id="WP_185077591.1">
    <property type="nucleotide sequence ID" value="NZ_JACHMB010000001.1"/>
</dbReference>
<dbReference type="PROSITE" id="PS50977">
    <property type="entry name" value="HTH_TETR_2"/>
    <property type="match status" value="1"/>
</dbReference>
<evidence type="ECO:0000256" key="1">
    <source>
        <dbReference type="ARBA" id="ARBA00023015"/>
    </source>
</evidence>
<evidence type="ECO:0000256" key="2">
    <source>
        <dbReference type="ARBA" id="ARBA00023125"/>
    </source>
</evidence>
<evidence type="ECO:0000256" key="3">
    <source>
        <dbReference type="ARBA" id="ARBA00023163"/>
    </source>
</evidence>
<dbReference type="Gene3D" id="1.10.357.10">
    <property type="entry name" value="Tetracycline Repressor, domain 2"/>
    <property type="match status" value="1"/>
</dbReference>
<organism evidence="6 7">
    <name type="scientific">Nonomuraea jabiensis</name>
    <dbReference type="NCBI Taxonomy" id="882448"/>
    <lineage>
        <taxon>Bacteria</taxon>
        <taxon>Bacillati</taxon>
        <taxon>Actinomycetota</taxon>
        <taxon>Actinomycetes</taxon>
        <taxon>Streptosporangiales</taxon>
        <taxon>Streptosporangiaceae</taxon>
        <taxon>Nonomuraea</taxon>
    </lineage>
</organism>
<gene>
    <name evidence="6" type="ORF">HD596_011443</name>
</gene>
<feature type="domain" description="HTH tetR-type" evidence="5">
    <location>
        <begin position="6"/>
        <end position="66"/>
    </location>
</feature>
<dbReference type="PANTHER" id="PTHR30055:SF238">
    <property type="entry name" value="MYCOFACTOCIN BIOSYNTHESIS TRANSCRIPTIONAL REGULATOR MFTR-RELATED"/>
    <property type="match status" value="1"/>
</dbReference>
<dbReference type="GO" id="GO:0003700">
    <property type="term" value="F:DNA-binding transcription factor activity"/>
    <property type="evidence" value="ECO:0007669"/>
    <property type="project" value="TreeGrafter"/>
</dbReference>
<dbReference type="PRINTS" id="PR00455">
    <property type="entry name" value="HTHTETR"/>
</dbReference>
<dbReference type="Proteomes" id="UP000579153">
    <property type="component" value="Unassembled WGS sequence"/>
</dbReference>
<dbReference type="AlphaFoldDB" id="A0A7W9GJ55"/>
<feature type="DNA-binding region" description="H-T-H motif" evidence="4">
    <location>
        <begin position="29"/>
        <end position="48"/>
    </location>
</feature>
<dbReference type="GO" id="GO:0000976">
    <property type="term" value="F:transcription cis-regulatory region binding"/>
    <property type="evidence" value="ECO:0007669"/>
    <property type="project" value="TreeGrafter"/>
</dbReference>
<sequence>MAGRRTDTRDRIRQVALELFAEQGYEQTTLQEVAERLQITRPALYYHFSTKEAILESVGERLAESIDELVEWGRAQPRTPGARREILRRIGELLEGQWRPLFKFAQVNQGVMQGLPAGERMQAGIVKMVSLLEDPESGPVRKFEARLAVFAVILGSVPFLFDLDVPEAERASVAMEVATKLISED</sequence>
<keyword evidence="1" id="KW-0805">Transcription regulation</keyword>
<keyword evidence="7" id="KW-1185">Reference proteome</keyword>
<dbReference type="InterPro" id="IPR001647">
    <property type="entry name" value="HTH_TetR"/>
</dbReference>
<evidence type="ECO:0000256" key="4">
    <source>
        <dbReference type="PROSITE-ProRule" id="PRU00335"/>
    </source>
</evidence>
<dbReference type="PANTHER" id="PTHR30055">
    <property type="entry name" value="HTH-TYPE TRANSCRIPTIONAL REGULATOR RUTR"/>
    <property type="match status" value="1"/>
</dbReference>
<dbReference type="InterPro" id="IPR023772">
    <property type="entry name" value="DNA-bd_HTH_TetR-type_CS"/>
</dbReference>
<evidence type="ECO:0000313" key="7">
    <source>
        <dbReference type="Proteomes" id="UP000579153"/>
    </source>
</evidence>
<name>A0A7W9GJ55_9ACTN</name>
<proteinExistence type="predicted"/>
<dbReference type="PROSITE" id="PS01081">
    <property type="entry name" value="HTH_TETR_1"/>
    <property type="match status" value="1"/>
</dbReference>
<keyword evidence="2 4" id="KW-0238">DNA-binding</keyword>